<dbReference type="PANTHER" id="PTHR47643:SF2">
    <property type="entry name" value="TPR DOMAIN PROTEIN (AFU_ORTHOLOGUE AFUA_5G12710)"/>
    <property type="match status" value="1"/>
</dbReference>
<accession>A0A395IY19</accession>
<dbReference type="SUPFAM" id="SSF48452">
    <property type="entry name" value="TPR-like"/>
    <property type="match status" value="1"/>
</dbReference>
<protein>
    <submittedName>
        <fullName evidence="1">Uncharacterized protein</fullName>
    </submittedName>
</protein>
<dbReference type="InterPro" id="IPR011990">
    <property type="entry name" value="TPR-like_helical_dom_sf"/>
</dbReference>
<organism evidence="1 2">
    <name type="scientific">Monilinia fructigena</name>
    <dbReference type="NCBI Taxonomy" id="38457"/>
    <lineage>
        <taxon>Eukaryota</taxon>
        <taxon>Fungi</taxon>
        <taxon>Dikarya</taxon>
        <taxon>Ascomycota</taxon>
        <taxon>Pezizomycotina</taxon>
        <taxon>Leotiomycetes</taxon>
        <taxon>Helotiales</taxon>
        <taxon>Sclerotiniaceae</taxon>
        <taxon>Monilinia</taxon>
    </lineage>
</organism>
<dbReference type="OrthoDB" id="438641at2759"/>
<reference evidence="1 2" key="1">
    <citation type="submission" date="2018-06" db="EMBL/GenBank/DDBJ databases">
        <title>Genome Sequence of the Brown Rot Fungal Pathogen Monilinia fructigena.</title>
        <authorList>
            <person name="Landi L."/>
            <person name="De Miccolis Angelini R.M."/>
            <person name="Pollastro S."/>
            <person name="Abate D."/>
            <person name="Faretra F."/>
            <person name="Romanazzi G."/>
        </authorList>
    </citation>
    <scope>NUCLEOTIDE SEQUENCE [LARGE SCALE GENOMIC DNA]</scope>
    <source>
        <strain evidence="1 2">Mfrg269</strain>
    </source>
</reference>
<dbReference type="InterPro" id="IPR019734">
    <property type="entry name" value="TPR_rpt"/>
</dbReference>
<keyword evidence="2" id="KW-1185">Reference proteome</keyword>
<proteinExistence type="predicted"/>
<evidence type="ECO:0000313" key="1">
    <source>
        <dbReference type="EMBL" id="RAL63229.1"/>
    </source>
</evidence>
<dbReference type="Proteomes" id="UP000249056">
    <property type="component" value="Unassembled WGS sequence"/>
</dbReference>
<dbReference type="Gene3D" id="1.25.40.10">
    <property type="entry name" value="Tetratricopeptide repeat domain"/>
    <property type="match status" value="1"/>
</dbReference>
<dbReference type="PANTHER" id="PTHR47643">
    <property type="entry name" value="TPR DOMAIN PROTEIN (AFU_ORTHOLOGUE AFUA_5G12710)"/>
    <property type="match status" value="1"/>
</dbReference>
<dbReference type="SMART" id="SM00028">
    <property type="entry name" value="TPR"/>
    <property type="match status" value="3"/>
</dbReference>
<sequence>MQLLVRQKAALKAAMSRQGQRPKDMKPRQELVSQFMMMHMSHQMSQFQMHDDSQIHTSFVPIPYEPSIIPLENLTPIHIKDLRLETHHRGSYLLVRALTPPFRMTGIMVIVEDENADALQLQLYQQPEEKLRPAASVITVHDVFIIKEPYLKTTSDGGYGLRIDHVSDLVCLDANHDMLPKNWKPRVVDLDKTADDWKQEGNVAMGKRHYWAAIQSYTAALQCLPSAQATKTIYLNRALAHLNDGSFDAAFDDTKCMISLSDAPEKALYRAGRALYELGRFSECHDIFESLCKKYPDNSIAAVELERTRAFNNQTAALRPRTFVGSVFVKPSPGRGQGLFTTKAVKAGELLLCEKAFAHCYAGTSEDSETQSKTTLLMDTHTNRITMGTQSDLITNVVQKLWKNPSLIPKFKTLHHGSYKSVNVTEVDKKACHRYFRKREKFLIDLKVVLNARDVDLAKAERLLTAIDGTYKHPATKVPRLALRKPYLQLAEFYAKQGTIDKAVSMTLKALASLGFVIKKANLPASSDEPFEIEKWGLIMDGVIGAWTFLCNAYAVFAPQSVKKAEDCARVVYKIYYGEDHTFKLIYDE</sequence>
<dbReference type="InterPro" id="IPR053209">
    <property type="entry name" value="Gramillin-biosynth_MTr"/>
</dbReference>
<evidence type="ECO:0000313" key="2">
    <source>
        <dbReference type="Proteomes" id="UP000249056"/>
    </source>
</evidence>
<comment type="caution">
    <text evidence="1">The sequence shown here is derived from an EMBL/GenBank/DDBJ whole genome shotgun (WGS) entry which is preliminary data.</text>
</comment>
<dbReference type="EMBL" id="QKRW01000020">
    <property type="protein sequence ID" value="RAL63229.1"/>
    <property type="molecule type" value="Genomic_DNA"/>
</dbReference>
<name>A0A395IY19_9HELO</name>
<gene>
    <name evidence="1" type="ORF">DID88_004307</name>
</gene>
<dbReference type="AlphaFoldDB" id="A0A395IY19"/>